<evidence type="ECO:0000256" key="1">
    <source>
        <dbReference type="SAM" id="MobiDB-lite"/>
    </source>
</evidence>
<reference evidence="2" key="1">
    <citation type="submission" date="2020-03" db="EMBL/GenBank/DDBJ databases">
        <authorList>
            <person name="Weist P."/>
        </authorList>
    </citation>
    <scope>NUCLEOTIDE SEQUENCE</scope>
</reference>
<proteinExistence type="predicted"/>
<dbReference type="Proteomes" id="UP001153269">
    <property type="component" value="Unassembled WGS sequence"/>
</dbReference>
<dbReference type="EMBL" id="CADEAL010004492">
    <property type="protein sequence ID" value="CAB1460752.1"/>
    <property type="molecule type" value="Genomic_DNA"/>
</dbReference>
<organism evidence="2 3">
    <name type="scientific">Pleuronectes platessa</name>
    <name type="common">European plaice</name>
    <dbReference type="NCBI Taxonomy" id="8262"/>
    <lineage>
        <taxon>Eukaryota</taxon>
        <taxon>Metazoa</taxon>
        <taxon>Chordata</taxon>
        <taxon>Craniata</taxon>
        <taxon>Vertebrata</taxon>
        <taxon>Euteleostomi</taxon>
        <taxon>Actinopterygii</taxon>
        <taxon>Neopterygii</taxon>
        <taxon>Teleostei</taxon>
        <taxon>Neoteleostei</taxon>
        <taxon>Acanthomorphata</taxon>
        <taxon>Carangaria</taxon>
        <taxon>Pleuronectiformes</taxon>
        <taxon>Pleuronectoidei</taxon>
        <taxon>Pleuronectidae</taxon>
        <taxon>Pleuronectes</taxon>
    </lineage>
</organism>
<evidence type="ECO:0000313" key="3">
    <source>
        <dbReference type="Proteomes" id="UP001153269"/>
    </source>
</evidence>
<dbReference type="AlphaFoldDB" id="A0A9N7W4A5"/>
<keyword evidence="3" id="KW-1185">Reference proteome</keyword>
<feature type="region of interest" description="Disordered" evidence="1">
    <location>
        <begin position="73"/>
        <end position="102"/>
    </location>
</feature>
<protein>
    <submittedName>
        <fullName evidence="2">Uncharacterized protein</fullName>
    </submittedName>
</protein>
<evidence type="ECO:0000313" key="2">
    <source>
        <dbReference type="EMBL" id="CAB1460752.1"/>
    </source>
</evidence>
<sequence>MQFGAPHRNISGRALFPEKQLLFGYGGNEMEAGVGGCGGCTLKETASRSHVQTPACDISPTMAAGKSIFGRLNGRKWAPSRPRREQSLRKSSPALLKVQIRT</sequence>
<gene>
    <name evidence="2" type="ORF">PLEPLA_LOCUS48624</name>
</gene>
<comment type="caution">
    <text evidence="2">The sequence shown here is derived from an EMBL/GenBank/DDBJ whole genome shotgun (WGS) entry which is preliminary data.</text>
</comment>
<name>A0A9N7W4A5_PLEPL</name>
<accession>A0A9N7W4A5</accession>